<evidence type="ECO:0000313" key="2">
    <source>
        <dbReference type="Proteomes" id="UP000007174"/>
    </source>
</evidence>
<dbReference type="Proteomes" id="UP000007174">
    <property type="component" value="Unassembled WGS sequence"/>
</dbReference>
<proteinExistence type="predicted"/>
<dbReference type="EMBL" id="CACQ02007044">
    <property type="protein sequence ID" value="CCF44632.1"/>
    <property type="molecule type" value="Genomic_DNA"/>
</dbReference>
<organism evidence="1 2">
    <name type="scientific">Colletotrichum higginsianum (strain IMI 349063)</name>
    <name type="common">Crucifer anthracnose fungus</name>
    <dbReference type="NCBI Taxonomy" id="759273"/>
    <lineage>
        <taxon>Eukaryota</taxon>
        <taxon>Fungi</taxon>
        <taxon>Dikarya</taxon>
        <taxon>Ascomycota</taxon>
        <taxon>Pezizomycotina</taxon>
        <taxon>Sordariomycetes</taxon>
        <taxon>Hypocreomycetidae</taxon>
        <taxon>Glomerellales</taxon>
        <taxon>Glomerellaceae</taxon>
        <taxon>Colletotrichum</taxon>
        <taxon>Colletotrichum destructivum species complex</taxon>
    </lineage>
</organism>
<dbReference type="AlphaFoldDB" id="H1VWM0"/>
<evidence type="ECO:0000313" key="1">
    <source>
        <dbReference type="EMBL" id="CCF44632.1"/>
    </source>
</evidence>
<gene>
    <name evidence="1" type="ORF">CH063_13970</name>
</gene>
<protein>
    <submittedName>
        <fullName evidence="1">Uncharacterized protein</fullName>
    </submittedName>
</protein>
<name>H1VWM0_COLHI</name>
<reference evidence="2" key="1">
    <citation type="journal article" date="2012" name="Nat. Genet.">
        <title>Lifestyle transitions in plant pathogenic Colletotrichum fungi deciphered by genome and transcriptome analyses.</title>
        <authorList>
            <person name="O'Connell R.J."/>
            <person name="Thon M.R."/>
            <person name="Hacquard S."/>
            <person name="Amyotte S.G."/>
            <person name="Kleemann J."/>
            <person name="Torres M.F."/>
            <person name="Damm U."/>
            <person name="Buiate E.A."/>
            <person name="Epstein L."/>
            <person name="Alkan N."/>
            <person name="Altmueller J."/>
            <person name="Alvarado-Balderrama L."/>
            <person name="Bauser C.A."/>
            <person name="Becker C."/>
            <person name="Birren B.W."/>
            <person name="Chen Z."/>
            <person name="Choi J."/>
            <person name="Crouch J.A."/>
            <person name="Duvick J.P."/>
            <person name="Farman M.A."/>
            <person name="Gan P."/>
            <person name="Heiman D."/>
            <person name="Henrissat B."/>
            <person name="Howard R.J."/>
            <person name="Kabbage M."/>
            <person name="Koch C."/>
            <person name="Kracher B."/>
            <person name="Kubo Y."/>
            <person name="Law A.D."/>
            <person name="Lebrun M.-H."/>
            <person name="Lee Y.-H."/>
            <person name="Miyara I."/>
            <person name="Moore N."/>
            <person name="Neumann U."/>
            <person name="Nordstroem K."/>
            <person name="Panaccione D.G."/>
            <person name="Panstruga R."/>
            <person name="Place M."/>
            <person name="Proctor R.H."/>
            <person name="Prusky D."/>
            <person name="Rech G."/>
            <person name="Reinhardt R."/>
            <person name="Rollins J.A."/>
            <person name="Rounsley S."/>
            <person name="Schardl C.L."/>
            <person name="Schwartz D.C."/>
            <person name="Shenoy N."/>
            <person name="Shirasu K."/>
            <person name="Sikhakolli U.R."/>
            <person name="Stueber K."/>
            <person name="Sukno S.A."/>
            <person name="Sweigard J.A."/>
            <person name="Takano Y."/>
            <person name="Takahara H."/>
            <person name="Trail F."/>
            <person name="van der Does H.C."/>
            <person name="Voll L.M."/>
            <person name="Will I."/>
            <person name="Young S."/>
            <person name="Zeng Q."/>
            <person name="Zhang J."/>
            <person name="Zhou S."/>
            <person name="Dickman M.B."/>
            <person name="Schulze-Lefert P."/>
            <person name="Ver Loren van Themaat E."/>
            <person name="Ma L.-J."/>
            <person name="Vaillancourt L.J."/>
        </authorList>
    </citation>
    <scope>NUCLEOTIDE SEQUENCE [LARGE SCALE GENOMIC DNA]</scope>
    <source>
        <strain evidence="2">IMI 349063</strain>
    </source>
</reference>
<dbReference type="HOGENOM" id="CLU_2440728_0_0_1"/>
<accession>H1VWM0</accession>
<sequence>MGPMDIYRSSRVNFAAPPATESPHTSFQTPSLISILISRSSSMLLRPAWRMAVVAMVFLRVGRPLASRSLGLSWPALTCLQPSTNFSSEM</sequence>